<gene>
    <name evidence="1" type="ORF">BPSY_1791</name>
</gene>
<dbReference type="AlphaFoldDB" id="A0A087CDN3"/>
<dbReference type="InterPro" id="IPR006379">
    <property type="entry name" value="HAD-SF_hydro_IIB"/>
</dbReference>
<dbReference type="SFLD" id="SFLDG01140">
    <property type="entry name" value="C2.B:_Phosphomannomutase_and_P"/>
    <property type="match status" value="1"/>
</dbReference>
<reference evidence="1 2" key="1">
    <citation type="submission" date="2014-03" db="EMBL/GenBank/DDBJ databases">
        <title>Genomics of Bifidobacteria.</title>
        <authorList>
            <person name="Ventura M."/>
            <person name="Milani C."/>
            <person name="Lugli G.A."/>
        </authorList>
    </citation>
    <scope>NUCLEOTIDE SEQUENCE [LARGE SCALE GENOMIC DNA]</scope>
    <source>
        <strain evidence="1 2">LMG 21775</strain>
    </source>
</reference>
<dbReference type="Proteomes" id="UP000029050">
    <property type="component" value="Unassembled WGS sequence"/>
</dbReference>
<dbReference type="InterPro" id="IPR023214">
    <property type="entry name" value="HAD_sf"/>
</dbReference>
<dbReference type="PANTHER" id="PTHR10000">
    <property type="entry name" value="PHOSPHOSERINE PHOSPHATASE"/>
    <property type="match status" value="1"/>
</dbReference>
<dbReference type="STRING" id="218140.BPSY_1791"/>
<comment type="caution">
    <text evidence="1">The sequence shown here is derived from an EMBL/GenBank/DDBJ whole genome shotgun (WGS) entry which is preliminary data.</text>
</comment>
<dbReference type="SUPFAM" id="SSF56784">
    <property type="entry name" value="HAD-like"/>
    <property type="match status" value="1"/>
</dbReference>
<sequence>MGAHPNITSPIKAAFFDIDGTLTSFNTHTVPASTITALQDLTARGVKIFICTGRAPSQLHAAQRMIPVEFDGYITLNGQYCYDGEGFVNELALDQEDIALFIDYLRNHPTLVSSFAEVDYTYFNQDNKTLRDAWSVLGKSAPDVQVDDVERALQHPTYQMSPFIHIEQEQEIVSKLPHTTGVRWHRAFTDLIPAQGGKARGIRCFIEHLGLESKETIAFGDGGNDADMLAFAGIGVAMGGATPNAKASADYITSDVDDDGILNALRHFRVL</sequence>
<dbReference type="InterPro" id="IPR036412">
    <property type="entry name" value="HAD-like_sf"/>
</dbReference>
<accession>A0A087CDN3</accession>
<name>A0A087CDN3_9BIFI</name>
<keyword evidence="1" id="KW-0378">Hydrolase</keyword>
<dbReference type="RefSeq" id="WP_033495307.1">
    <property type="nucleotide sequence ID" value="NZ_BAABVZ010000002.1"/>
</dbReference>
<dbReference type="EC" id="5.2.1.8" evidence="1"/>
<dbReference type="InterPro" id="IPR000150">
    <property type="entry name" value="Cof"/>
</dbReference>
<evidence type="ECO:0000313" key="2">
    <source>
        <dbReference type="Proteomes" id="UP000029050"/>
    </source>
</evidence>
<keyword evidence="1" id="KW-0413">Isomerase</keyword>
<organism evidence="1 2">
    <name type="scientific">Bifidobacterium psychraerophilum</name>
    <dbReference type="NCBI Taxonomy" id="218140"/>
    <lineage>
        <taxon>Bacteria</taxon>
        <taxon>Bacillati</taxon>
        <taxon>Actinomycetota</taxon>
        <taxon>Actinomycetes</taxon>
        <taxon>Bifidobacteriales</taxon>
        <taxon>Bifidobacteriaceae</taxon>
        <taxon>Bifidobacterium</taxon>
    </lineage>
</organism>
<evidence type="ECO:0000313" key="1">
    <source>
        <dbReference type="EMBL" id="KFI81383.1"/>
    </source>
</evidence>
<protein>
    <submittedName>
        <fullName evidence="1">Hydrolase</fullName>
        <ecNumber evidence="1">5.2.1.8</ecNumber>
    </submittedName>
</protein>
<dbReference type="SFLD" id="SFLDG01144">
    <property type="entry name" value="C2.B.4:_PGP_Like"/>
    <property type="match status" value="1"/>
</dbReference>
<dbReference type="eggNOG" id="COG0561">
    <property type="taxonomic scope" value="Bacteria"/>
</dbReference>
<dbReference type="Gene3D" id="3.40.50.1000">
    <property type="entry name" value="HAD superfamily/HAD-like"/>
    <property type="match status" value="1"/>
</dbReference>
<dbReference type="OrthoDB" id="3180855at2"/>
<dbReference type="NCBIfam" id="TIGR01484">
    <property type="entry name" value="HAD-SF-IIB"/>
    <property type="match status" value="1"/>
</dbReference>
<dbReference type="Gene3D" id="3.30.1240.10">
    <property type="match status" value="1"/>
</dbReference>
<dbReference type="SFLD" id="SFLDS00003">
    <property type="entry name" value="Haloacid_Dehalogenase"/>
    <property type="match status" value="1"/>
</dbReference>
<dbReference type="GO" id="GO:0000287">
    <property type="term" value="F:magnesium ion binding"/>
    <property type="evidence" value="ECO:0007669"/>
    <property type="project" value="TreeGrafter"/>
</dbReference>
<dbReference type="PANTHER" id="PTHR10000:SF25">
    <property type="entry name" value="PHOSPHATASE YKRA-RELATED"/>
    <property type="match status" value="1"/>
</dbReference>
<keyword evidence="2" id="KW-1185">Reference proteome</keyword>
<dbReference type="PROSITE" id="PS01229">
    <property type="entry name" value="COF_2"/>
    <property type="match status" value="1"/>
</dbReference>
<dbReference type="GO" id="GO:0003755">
    <property type="term" value="F:peptidyl-prolyl cis-trans isomerase activity"/>
    <property type="evidence" value="ECO:0007669"/>
    <property type="project" value="UniProtKB-EC"/>
</dbReference>
<dbReference type="GO" id="GO:0016791">
    <property type="term" value="F:phosphatase activity"/>
    <property type="evidence" value="ECO:0007669"/>
    <property type="project" value="TreeGrafter"/>
</dbReference>
<dbReference type="GO" id="GO:0005829">
    <property type="term" value="C:cytosol"/>
    <property type="evidence" value="ECO:0007669"/>
    <property type="project" value="TreeGrafter"/>
</dbReference>
<dbReference type="NCBIfam" id="TIGR00099">
    <property type="entry name" value="Cof-subfamily"/>
    <property type="match status" value="1"/>
</dbReference>
<proteinExistence type="predicted"/>
<dbReference type="EMBL" id="JGZI01000010">
    <property type="protein sequence ID" value="KFI81383.1"/>
    <property type="molecule type" value="Genomic_DNA"/>
</dbReference>
<dbReference type="Pfam" id="PF08282">
    <property type="entry name" value="Hydrolase_3"/>
    <property type="match status" value="1"/>
</dbReference>
<dbReference type="GeneID" id="98300985"/>